<dbReference type="Gene3D" id="3.40.50.2000">
    <property type="entry name" value="Glycogen Phosphorylase B"/>
    <property type="match status" value="2"/>
</dbReference>
<evidence type="ECO:0000313" key="7">
    <source>
        <dbReference type="Proteomes" id="UP001372338"/>
    </source>
</evidence>
<evidence type="ECO:0000256" key="4">
    <source>
        <dbReference type="RuleBase" id="RU003718"/>
    </source>
</evidence>
<name>A0AAN9HW64_CROPI</name>
<dbReference type="SUPFAM" id="SSF53756">
    <property type="entry name" value="UDP-Glycosyltransferase/glycogen phosphorylase"/>
    <property type="match status" value="1"/>
</dbReference>
<dbReference type="FunFam" id="3.40.50.2000:FF:000056">
    <property type="entry name" value="Glycosyltransferase"/>
    <property type="match status" value="1"/>
</dbReference>
<keyword evidence="2 4" id="KW-0328">Glycosyltransferase</keyword>
<proteinExistence type="inferred from homology"/>
<dbReference type="PANTHER" id="PTHR48046:SF1">
    <property type="entry name" value="GLYCOSYLTRANSFERASE-RELATED"/>
    <property type="match status" value="1"/>
</dbReference>
<dbReference type="EMBL" id="JAYWIO010000007">
    <property type="protein sequence ID" value="KAK7252893.1"/>
    <property type="molecule type" value="Genomic_DNA"/>
</dbReference>
<dbReference type="AlphaFoldDB" id="A0AAN9HW64"/>
<comment type="similarity">
    <text evidence="1 4">Belongs to the UDP-glycosyltransferase family.</text>
</comment>
<keyword evidence="3 4" id="KW-0808">Transferase</keyword>
<evidence type="ECO:0000256" key="2">
    <source>
        <dbReference type="ARBA" id="ARBA00022676"/>
    </source>
</evidence>
<reference evidence="6 7" key="1">
    <citation type="submission" date="2024-01" db="EMBL/GenBank/DDBJ databases">
        <title>The genomes of 5 underutilized Papilionoideae crops provide insights into root nodulation and disease resistanc.</title>
        <authorList>
            <person name="Yuan L."/>
        </authorList>
    </citation>
    <scope>NUCLEOTIDE SEQUENCE [LARGE SCALE GENOMIC DNA]</scope>
    <source>
        <strain evidence="6">ZHUSHIDOU_FW_LH</strain>
        <tissue evidence="6">Leaf</tissue>
    </source>
</reference>
<protein>
    <recommendedName>
        <fullName evidence="5">Glycosyltransferase</fullName>
        <ecNumber evidence="5">2.4.1.-</ecNumber>
    </recommendedName>
</protein>
<evidence type="ECO:0000313" key="6">
    <source>
        <dbReference type="EMBL" id="KAK7252893.1"/>
    </source>
</evidence>
<dbReference type="CDD" id="cd03784">
    <property type="entry name" value="GT1_Gtf-like"/>
    <property type="match status" value="1"/>
</dbReference>
<evidence type="ECO:0000256" key="5">
    <source>
        <dbReference type="RuleBase" id="RU362057"/>
    </source>
</evidence>
<dbReference type="Proteomes" id="UP001372338">
    <property type="component" value="Unassembled WGS sequence"/>
</dbReference>
<gene>
    <name evidence="6" type="ORF">RIF29_37152</name>
</gene>
<dbReference type="PROSITE" id="PS00375">
    <property type="entry name" value="UDPGT"/>
    <property type="match status" value="1"/>
</dbReference>
<comment type="caution">
    <text evidence="6">The sequence shown here is derived from an EMBL/GenBank/DDBJ whole genome shotgun (WGS) entry which is preliminary data.</text>
</comment>
<organism evidence="6 7">
    <name type="scientific">Crotalaria pallida</name>
    <name type="common">Smooth rattlebox</name>
    <name type="synonym">Crotalaria striata</name>
    <dbReference type="NCBI Taxonomy" id="3830"/>
    <lineage>
        <taxon>Eukaryota</taxon>
        <taxon>Viridiplantae</taxon>
        <taxon>Streptophyta</taxon>
        <taxon>Embryophyta</taxon>
        <taxon>Tracheophyta</taxon>
        <taxon>Spermatophyta</taxon>
        <taxon>Magnoliopsida</taxon>
        <taxon>eudicotyledons</taxon>
        <taxon>Gunneridae</taxon>
        <taxon>Pentapetalae</taxon>
        <taxon>rosids</taxon>
        <taxon>fabids</taxon>
        <taxon>Fabales</taxon>
        <taxon>Fabaceae</taxon>
        <taxon>Papilionoideae</taxon>
        <taxon>50 kb inversion clade</taxon>
        <taxon>genistoids sensu lato</taxon>
        <taxon>core genistoids</taxon>
        <taxon>Crotalarieae</taxon>
        <taxon>Crotalaria</taxon>
    </lineage>
</organism>
<dbReference type="InterPro" id="IPR035595">
    <property type="entry name" value="UDP_glycos_trans_CS"/>
</dbReference>
<dbReference type="PANTHER" id="PTHR48046">
    <property type="entry name" value="UDP-GLYCOSYLTRANSFERASE 72E1"/>
    <property type="match status" value="1"/>
</dbReference>
<sequence>MEIHKPAHVVLLSSPGLGHLIPFIELGNRFALHHNLKVTVIAVTSETSAAETQLIKSATKPNLINIIQLPSQDISHLIKPDAAVVTRLCVMMREAKPAIRTSLSNMTPQPSVFIVDIFGTESLPIAKDFNLLNYVFVASHAWFLSLVIYTPVLDKQIEGQYVEQQEELKIPGCRSVRPEEVVDPMLDRNDMQYEEYLGVGNGIPKSDGVLINTWEELQHSDLQALRDEDLLGGILNKIPVYGIGPIARQPVSETSQETELVLQWLDKQPSESVIYVSFGSGGTMSFEQMTELAWALELSEQRFIWVVRAPTEVAADAAFLSTGFTSNSDDNNEVVANYLPEGFLSRTHNVGILVLEWAPQEAILRHPSIGGFLSHCGWNSTIESLTNGVPMIAWPLYAEQRMNATLLAEEMGVAVRPKVLPLKKVVDREEIASMVREIMVVDQNAKGNPIRERVKEIKNSAEKALLEGGSSRVAMSEVLLTAKDHCRACKRKNRRLELHLHVLELGRVSHWLHWQHTDVL</sequence>
<keyword evidence="7" id="KW-1185">Reference proteome</keyword>
<dbReference type="Pfam" id="PF00201">
    <property type="entry name" value="UDPGT"/>
    <property type="match status" value="1"/>
</dbReference>
<dbReference type="EC" id="2.4.1.-" evidence="5"/>
<dbReference type="GO" id="GO:0008194">
    <property type="term" value="F:UDP-glycosyltransferase activity"/>
    <property type="evidence" value="ECO:0007669"/>
    <property type="project" value="InterPro"/>
</dbReference>
<evidence type="ECO:0000256" key="3">
    <source>
        <dbReference type="ARBA" id="ARBA00022679"/>
    </source>
</evidence>
<accession>A0AAN9HW64</accession>
<evidence type="ECO:0000256" key="1">
    <source>
        <dbReference type="ARBA" id="ARBA00009995"/>
    </source>
</evidence>
<dbReference type="InterPro" id="IPR002213">
    <property type="entry name" value="UDP_glucos_trans"/>
</dbReference>